<dbReference type="GO" id="GO:0009055">
    <property type="term" value="F:electron transfer activity"/>
    <property type="evidence" value="ECO:0007669"/>
    <property type="project" value="InterPro"/>
</dbReference>
<dbReference type="AlphaFoldDB" id="A0A3B1CI84"/>
<keyword evidence="4" id="KW-0472">Membrane</keyword>
<reference evidence="6" key="1">
    <citation type="submission" date="2018-06" db="EMBL/GenBank/DDBJ databases">
        <authorList>
            <person name="Zhirakovskaya E."/>
        </authorList>
    </citation>
    <scope>NUCLEOTIDE SEQUENCE</scope>
</reference>
<evidence type="ECO:0000256" key="4">
    <source>
        <dbReference type="SAM" id="Phobius"/>
    </source>
</evidence>
<keyword evidence="4" id="KW-0812">Transmembrane</keyword>
<keyword evidence="3" id="KW-0408">Iron</keyword>
<dbReference type="GO" id="GO:0046872">
    <property type="term" value="F:metal ion binding"/>
    <property type="evidence" value="ECO:0007669"/>
    <property type="project" value="UniProtKB-KW"/>
</dbReference>
<evidence type="ECO:0000256" key="2">
    <source>
        <dbReference type="ARBA" id="ARBA00022723"/>
    </source>
</evidence>
<dbReference type="GO" id="GO:0020037">
    <property type="term" value="F:heme binding"/>
    <property type="evidence" value="ECO:0007669"/>
    <property type="project" value="InterPro"/>
</dbReference>
<evidence type="ECO:0000313" key="6">
    <source>
        <dbReference type="EMBL" id="VAX30186.1"/>
    </source>
</evidence>
<feature type="domain" description="Cytochrome c" evidence="5">
    <location>
        <begin position="234"/>
        <end position="367"/>
    </location>
</feature>
<dbReference type="InterPro" id="IPR036909">
    <property type="entry name" value="Cyt_c-like_dom_sf"/>
</dbReference>
<proteinExistence type="predicted"/>
<dbReference type="PROSITE" id="PS51007">
    <property type="entry name" value="CYTC"/>
    <property type="match status" value="2"/>
</dbReference>
<keyword evidence="2" id="KW-0479">Metal-binding</keyword>
<evidence type="ECO:0000259" key="5">
    <source>
        <dbReference type="PROSITE" id="PS51007"/>
    </source>
</evidence>
<evidence type="ECO:0000256" key="1">
    <source>
        <dbReference type="ARBA" id="ARBA00022617"/>
    </source>
</evidence>
<dbReference type="Gene3D" id="1.10.760.10">
    <property type="entry name" value="Cytochrome c-like domain"/>
    <property type="match status" value="2"/>
</dbReference>
<feature type="transmembrane region" description="Helical" evidence="4">
    <location>
        <begin position="12"/>
        <end position="30"/>
    </location>
</feature>
<organism evidence="6">
    <name type="scientific">hydrothermal vent metagenome</name>
    <dbReference type="NCBI Taxonomy" id="652676"/>
    <lineage>
        <taxon>unclassified sequences</taxon>
        <taxon>metagenomes</taxon>
        <taxon>ecological metagenomes</taxon>
    </lineage>
</organism>
<keyword evidence="4" id="KW-1133">Transmembrane helix</keyword>
<gene>
    <name evidence="6" type="ORF">MNBD_NITROSPIRAE01-1309</name>
</gene>
<protein>
    <recommendedName>
        <fullName evidence="5">Cytochrome c domain-containing protein</fullName>
    </recommendedName>
</protein>
<dbReference type="EMBL" id="UOGF01000059">
    <property type="protein sequence ID" value="VAX30186.1"/>
    <property type="molecule type" value="Genomic_DNA"/>
</dbReference>
<accession>A0A3B1CI84</accession>
<sequence>MNVSNSDQSVPIWKLVLVFIAVIALTVLVFKGPPTSKEKKGAIPIEEKVAPDLDLLFSAETLVSEGEFVIFGRHQPVMETSPSGKFDRMPIGKGKCAHCHIFVKGQRQDIGPNLIGLEQRSHTRLQEARYQMFSEKYQNMPEAVSGLKATATTGGEYILESIYCPSCYVVAGFGLPESNDLVSKMPVMNHMPYQLSDYEIIAIVSYLQAKTSSGGLSKVTAVEDWQNYFKKELPLPEDSPKVFASSVGLAITEELSASVEEVIKKNGCSVCHKIPGIEIAQTGLIGPILAMKSTAPRRLASKEYQEAVLEGRAKAITNREYVKESILNPSAFIPPGFRGGDGMPSDYSQKMTLGDLDKLLHFLLTIDETMINKEDRSSPVGLSELTR</sequence>
<feature type="domain" description="Cytochrome c" evidence="5">
    <location>
        <begin position="61"/>
        <end position="211"/>
    </location>
</feature>
<name>A0A3B1CI84_9ZZZZ</name>
<evidence type="ECO:0000256" key="3">
    <source>
        <dbReference type="ARBA" id="ARBA00023004"/>
    </source>
</evidence>
<keyword evidence="1" id="KW-0349">Heme</keyword>
<dbReference type="InterPro" id="IPR009056">
    <property type="entry name" value="Cyt_c-like_dom"/>
</dbReference>
<dbReference type="SUPFAM" id="SSF46626">
    <property type="entry name" value="Cytochrome c"/>
    <property type="match status" value="2"/>
</dbReference>